<dbReference type="GeneID" id="30202768"/>
<dbReference type="Pfam" id="PF06728">
    <property type="entry name" value="PIG-U"/>
    <property type="match status" value="1"/>
</dbReference>
<feature type="transmembrane region" description="Helical" evidence="9">
    <location>
        <begin position="238"/>
        <end position="259"/>
    </location>
</feature>
<comment type="subcellular location">
    <subcellularLocation>
        <location evidence="1">Endoplasmic reticulum membrane</location>
        <topology evidence="1">Multi-pass membrane protein</topology>
    </subcellularLocation>
</comment>
<comment type="similarity">
    <text evidence="3">Belongs to the PIGU family.</text>
</comment>
<evidence type="ECO:0000256" key="5">
    <source>
        <dbReference type="ARBA" id="ARBA00022692"/>
    </source>
</evidence>
<feature type="transmembrane region" description="Helical" evidence="9">
    <location>
        <begin position="84"/>
        <end position="104"/>
    </location>
</feature>
<feature type="transmembrane region" description="Helical" evidence="9">
    <location>
        <begin position="328"/>
        <end position="345"/>
    </location>
</feature>
<reference evidence="10 11" key="1">
    <citation type="journal article" date="2016" name="Proc. Natl. Acad. Sci. U.S.A.">
        <title>Comparative genomics of biotechnologically important yeasts.</title>
        <authorList>
            <person name="Riley R."/>
            <person name="Haridas S."/>
            <person name="Wolfe K.H."/>
            <person name="Lopes M.R."/>
            <person name="Hittinger C.T."/>
            <person name="Goeker M."/>
            <person name="Salamov A.A."/>
            <person name="Wisecaver J.H."/>
            <person name="Long T.M."/>
            <person name="Calvey C.H."/>
            <person name="Aerts A.L."/>
            <person name="Barry K.W."/>
            <person name="Choi C."/>
            <person name="Clum A."/>
            <person name="Coughlan A.Y."/>
            <person name="Deshpande S."/>
            <person name="Douglass A.P."/>
            <person name="Hanson S.J."/>
            <person name="Klenk H.-P."/>
            <person name="LaButti K.M."/>
            <person name="Lapidus A."/>
            <person name="Lindquist E.A."/>
            <person name="Lipzen A.M."/>
            <person name="Meier-Kolthoff J.P."/>
            <person name="Ohm R.A."/>
            <person name="Otillar R.P."/>
            <person name="Pangilinan J.L."/>
            <person name="Peng Y."/>
            <person name="Rokas A."/>
            <person name="Rosa C.A."/>
            <person name="Scheuner C."/>
            <person name="Sibirny A.A."/>
            <person name="Slot J.C."/>
            <person name="Stielow J.B."/>
            <person name="Sun H."/>
            <person name="Kurtzman C.P."/>
            <person name="Blackwell M."/>
            <person name="Grigoriev I.V."/>
            <person name="Jeffries T.W."/>
        </authorList>
    </citation>
    <scope>NUCLEOTIDE SEQUENCE [LARGE SCALE GENOMIC DNA]</scope>
    <source>
        <strain evidence="11">ATCC 58044 / CBS 1984 / NCYC 433 / NRRL Y-366-8</strain>
    </source>
</reference>
<dbReference type="InterPro" id="IPR009600">
    <property type="entry name" value="PIG-U"/>
</dbReference>
<evidence type="ECO:0008006" key="12">
    <source>
        <dbReference type="Google" id="ProtNLM"/>
    </source>
</evidence>
<keyword evidence="7 9" id="KW-1133">Transmembrane helix</keyword>
<keyword evidence="6" id="KW-0256">Endoplasmic reticulum</keyword>
<dbReference type="Proteomes" id="UP000094112">
    <property type="component" value="Unassembled WGS sequence"/>
</dbReference>
<evidence type="ECO:0000256" key="9">
    <source>
        <dbReference type="SAM" id="Phobius"/>
    </source>
</evidence>
<gene>
    <name evidence="10" type="ORF">WICANDRAFT_83310</name>
</gene>
<evidence type="ECO:0000256" key="8">
    <source>
        <dbReference type="ARBA" id="ARBA00023136"/>
    </source>
</evidence>
<dbReference type="UniPathway" id="UPA00196"/>
<feature type="transmembrane region" description="Helical" evidence="9">
    <location>
        <begin position="196"/>
        <end position="218"/>
    </location>
</feature>
<evidence type="ECO:0000256" key="6">
    <source>
        <dbReference type="ARBA" id="ARBA00022824"/>
    </source>
</evidence>
<name>A0A1E3P809_WICAA</name>
<dbReference type="PANTHER" id="PTHR13121:SF0">
    <property type="entry name" value="PHOSPHATIDYLINOSITOL GLYCAN ANCHOR BIOSYNTHESIS CLASS U PROTEIN"/>
    <property type="match status" value="1"/>
</dbReference>
<evidence type="ECO:0000313" key="11">
    <source>
        <dbReference type="Proteomes" id="UP000094112"/>
    </source>
</evidence>
<keyword evidence="8 9" id="KW-0472">Membrane</keyword>
<keyword evidence="11" id="KW-1185">Reference proteome</keyword>
<feature type="transmembrane region" description="Helical" evidence="9">
    <location>
        <begin position="7"/>
        <end position="27"/>
    </location>
</feature>
<evidence type="ECO:0000256" key="1">
    <source>
        <dbReference type="ARBA" id="ARBA00004477"/>
    </source>
</evidence>
<feature type="transmembrane region" description="Helical" evidence="9">
    <location>
        <begin position="357"/>
        <end position="379"/>
    </location>
</feature>
<dbReference type="GO" id="GO:0006506">
    <property type="term" value="P:GPI anchor biosynthetic process"/>
    <property type="evidence" value="ECO:0007669"/>
    <property type="project" value="UniProtKB-UniPathway"/>
</dbReference>
<evidence type="ECO:0000256" key="4">
    <source>
        <dbReference type="ARBA" id="ARBA00022502"/>
    </source>
</evidence>
<accession>A0A1E3P809</accession>
<evidence type="ECO:0000256" key="2">
    <source>
        <dbReference type="ARBA" id="ARBA00004687"/>
    </source>
</evidence>
<dbReference type="GO" id="GO:0016255">
    <property type="term" value="P:attachment of GPI anchor to protein"/>
    <property type="evidence" value="ECO:0007669"/>
    <property type="project" value="InterPro"/>
</dbReference>
<dbReference type="AlphaFoldDB" id="A0A1E3P809"/>
<proteinExistence type="inferred from homology"/>
<keyword evidence="4" id="KW-0337">GPI-anchor biosynthesis</keyword>
<dbReference type="PANTHER" id="PTHR13121">
    <property type="entry name" value="GPI TRANSAMIDASE COMPONENT PIG-U"/>
    <property type="match status" value="1"/>
</dbReference>
<evidence type="ECO:0000256" key="3">
    <source>
        <dbReference type="ARBA" id="ARBA00010026"/>
    </source>
</evidence>
<comment type="pathway">
    <text evidence="2">Glycolipid biosynthesis; glycosylphosphatidylinositol-anchor biosynthesis.</text>
</comment>
<dbReference type="EMBL" id="KV454209">
    <property type="protein sequence ID" value="ODQ61072.1"/>
    <property type="molecule type" value="Genomic_DNA"/>
</dbReference>
<organism evidence="10 11">
    <name type="scientific">Wickerhamomyces anomalus (strain ATCC 58044 / CBS 1984 / NCYC 433 / NRRL Y-366-8)</name>
    <name type="common">Yeast</name>
    <name type="synonym">Hansenula anomala</name>
    <dbReference type="NCBI Taxonomy" id="683960"/>
    <lineage>
        <taxon>Eukaryota</taxon>
        <taxon>Fungi</taxon>
        <taxon>Dikarya</taxon>
        <taxon>Ascomycota</taxon>
        <taxon>Saccharomycotina</taxon>
        <taxon>Saccharomycetes</taxon>
        <taxon>Phaffomycetales</taxon>
        <taxon>Wickerhamomycetaceae</taxon>
        <taxon>Wickerhamomyces</taxon>
    </lineage>
</organism>
<protein>
    <recommendedName>
        <fullName evidence="12">GPI transamidase component GAB1</fullName>
    </recommendedName>
</protein>
<feature type="transmembrane region" description="Helical" evidence="9">
    <location>
        <begin position="116"/>
        <end position="138"/>
    </location>
</feature>
<dbReference type="RefSeq" id="XP_019040279.1">
    <property type="nucleotide sequence ID" value="XM_019185522.1"/>
</dbReference>
<feature type="transmembrane region" description="Helical" evidence="9">
    <location>
        <begin position="271"/>
        <end position="292"/>
    </location>
</feature>
<keyword evidence="5 9" id="KW-0812">Transmembrane</keyword>
<dbReference type="GO" id="GO:0042765">
    <property type="term" value="C:GPI-anchor transamidase complex"/>
    <property type="evidence" value="ECO:0007669"/>
    <property type="project" value="InterPro"/>
</dbReference>
<dbReference type="STRING" id="683960.A0A1E3P809"/>
<evidence type="ECO:0000313" key="10">
    <source>
        <dbReference type="EMBL" id="ODQ61072.1"/>
    </source>
</evidence>
<feature type="transmembrane region" description="Helical" evidence="9">
    <location>
        <begin position="158"/>
        <end position="184"/>
    </location>
</feature>
<sequence>MLSLDKKVIILAFVIRFGIFIIAPSIANSLEESIEFSTLITSYKSLKEGLFLYSSNINPYDGGVVHHQPLLIILYQYFQDFDQLLYSIVDTYIVYYLINISAKISSKNETIFFKPWIVGLIYALNPLAILSTLSKSTVLFQNFFIVWTLNSALNNDVLLTGVGISIASYLSYHPIFLVIPLIKLIHQNNNGQNQKVWLFLVSAVISLGLLIGSSFYILGQDWKFIESTYGSVLKFTKIAPNLGLWWYYFTEMFEFFIPFYNSVFNLYNISFVLPLTIRLNGIFAFILSWGWLVFSKSYPSLGDLSLYISLLFLLKPVFPFLRYPVISILLLLHSIILSPIFYHLWIDLGSGNSNFFYAITLVYSLGIISTLVDFTWGYLRYEYDSDESNIKLKVTQI</sequence>
<dbReference type="OrthoDB" id="549017at2759"/>
<evidence type="ECO:0000256" key="7">
    <source>
        <dbReference type="ARBA" id="ARBA00022989"/>
    </source>
</evidence>